<protein>
    <submittedName>
        <fullName evidence="4">DUF4328 domain-containing protein</fullName>
    </submittedName>
</protein>
<feature type="region of interest" description="Disordered" evidence="1">
    <location>
        <begin position="421"/>
        <end position="447"/>
    </location>
</feature>
<gene>
    <name evidence="4" type="ORF">GCM10023353_04440</name>
</gene>
<feature type="transmembrane region" description="Helical" evidence="2">
    <location>
        <begin position="211"/>
        <end position="234"/>
    </location>
</feature>
<feature type="transmembrane region" description="Helical" evidence="2">
    <location>
        <begin position="170"/>
        <end position="190"/>
    </location>
</feature>
<organism evidence="4 5">
    <name type="scientific">Tomitella cavernea</name>
    <dbReference type="NCBI Taxonomy" id="1387982"/>
    <lineage>
        <taxon>Bacteria</taxon>
        <taxon>Bacillati</taxon>
        <taxon>Actinomycetota</taxon>
        <taxon>Actinomycetes</taxon>
        <taxon>Mycobacteriales</taxon>
        <taxon>Tomitella</taxon>
    </lineage>
</organism>
<dbReference type="Pfam" id="PF14219">
    <property type="entry name" value="DUF4328"/>
    <property type="match status" value="2"/>
</dbReference>
<keyword evidence="2" id="KW-1133">Transmembrane helix</keyword>
<sequence>MPVLCQQCTRCGTLWPVAVGDAGPVPARWCPHCQGDLSRPFTPAPQQQQPLPPRRQVPQRQVPPRPVVSGTAATRLQRAGAPSPGAPPQRQARAALPRGYRWVARPPSAFESQPEPGAARRTQGPDAASPGPTPFYRAIPRWGLHPAPPAPEPDPDRRRRSAAASARSTLAVTLVLFVLAAAAEAFRYGLMLRNRDHLVHQTTVAISDATALVLGYAAMVFVVASAVTCTRWLIRARARTFEAAGEAEPRRARWMAAGMLVPVVNLVYPGVFLTELAAARRRAEVVDGGGRAAHGPGLDVLCGGPAPVRAVHGAWSTVCARYRGLRDGSSLPTLVRFWWVLWVLCNLTAAAVALQRWDPSVQARADNVAYTLYADLLAVAAVVVTRIILDRVEGRSAARVETPARWVMDTAAVRGAPAAHADTAADPAAADPAETGPAEPAGAGARR</sequence>
<proteinExistence type="predicted"/>
<feature type="domain" description="DUF4328" evidence="3">
    <location>
        <begin position="195"/>
        <end position="284"/>
    </location>
</feature>
<accession>A0ABP9C989</accession>
<feature type="region of interest" description="Disordered" evidence="1">
    <location>
        <begin position="107"/>
        <end position="162"/>
    </location>
</feature>
<keyword evidence="2" id="KW-0812">Transmembrane</keyword>
<keyword evidence="2" id="KW-0472">Membrane</keyword>
<feature type="transmembrane region" description="Helical" evidence="2">
    <location>
        <begin position="369"/>
        <end position="389"/>
    </location>
</feature>
<feature type="region of interest" description="Disordered" evidence="1">
    <location>
        <begin position="76"/>
        <end position="95"/>
    </location>
</feature>
<evidence type="ECO:0000313" key="4">
    <source>
        <dbReference type="EMBL" id="GAA4804886.1"/>
    </source>
</evidence>
<feature type="transmembrane region" description="Helical" evidence="2">
    <location>
        <begin position="337"/>
        <end position="357"/>
    </location>
</feature>
<name>A0ABP9C989_9ACTN</name>
<keyword evidence="5" id="KW-1185">Reference proteome</keyword>
<feature type="transmembrane region" description="Helical" evidence="2">
    <location>
        <begin position="254"/>
        <end position="273"/>
    </location>
</feature>
<evidence type="ECO:0000256" key="1">
    <source>
        <dbReference type="SAM" id="MobiDB-lite"/>
    </source>
</evidence>
<evidence type="ECO:0000313" key="5">
    <source>
        <dbReference type="Proteomes" id="UP001500839"/>
    </source>
</evidence>
<evidence type="ECO:0000259" key="3">
    <source>
        <dbReference type="Pfam" id="PF14219"/>
    </source>
</evidence>
<dbReference type="InterPro" id="IPR025565">
    <property type="entry name" value="DUF4328"/>
</dbReference>
<reference evidence="5" key="1">
    <citation type="journal article" date="2019" name="Int. J. Syst. Evol. Microbiol.">
        <title>The Global Catalogue of Microorganisms (GCM) 10K type strain sequencing project: providing services to taxonomists for standard genome sequencing and annotation.</title>
        <authorList>
            <consortium name="The Broad Institute Genomics Platform"/>
            <consortium name="The Broad Institute Genome Sequencing Center for Infectious Disease"/>
            <person name="Wu L."/>
            <person name="Ma J."/>
        </authorList>
    </citation>
    <scope>NUCLEOTIDE SEQUENCE [LARGE SCALE GENOMIC DNA]</scope>
    <source>
        <strain evidence="5">JCM 18542</strain>
    </source>
</reference>
<feature type="compositionally biased region" description="Pro residues" evidence="1">
    <location>
        <begin position="50"/>
        <end position="66"/>
    </location>
</feature>
<feature type="compositionally biased region" description="Low complexity" evidence="1">
    <location>
        <begin position="77"/>
        <end position="95"/>
    </location>
</feature>
<dbReference type="EMBL" id="BAABKQ010000001">
    <property type="protein sequence ID" value="GAA4804886.1"/>
    <property type="molecule type" value="Genomic_DNA"/>
</dbReference>
<evidence type="ECO:0000256" key="2">
    <source>
        <dbReference type="SAM" id="Phobius"/>
    </source>
</evidence>
<feature type="region of interest" description="Disordered" evidence="1">
    <location>
        <begin position="40"/>
        <end position="67"/>
    </location>
</feature>
<feature type="domain" description="DUF4328" evidence="3">
    <location>
        <begin position="307"/>
        <end position="393"/>
    </location>
</feature>
<comment type="caution">
    <text evidence="4">The sequence shown here is derived from an EMBL/GenBank/DDBJ whole genome shotgun (WGS) entry which is preliminary data.</text>
</comment>
<dbReference type="Proteomes" id="UP001500839">
    <property type="component" value="Unassembled WGS sequence"/>
</dbReference>